<dbReference type="PANTHER" id="PTHR47055:SF3">
    <property type="entry name" value="PHORBOL-ESTER_DAG-TYPE DOMAIN-CONTAINING PROTEIN"/>
    <property type="match status" value="1"/>
</dbReference>
<gene>
    <name evidence="2" type="ORF">PR048_020739</name>
</gene>
<sequence>MILYFDRSGCEQFLRLKPVWFGFKASVMAQSSGYCLAADFYQGNNPYGMRPGDMGLGESVVITLYDSLITSFPGIQFSFYFDKFFTNTKLICSLYENGMKETGTVKTNRMGKCPIADKKYILRKIRGFQLWHGGTTMWCTLSNEHGVQPVQYANLYRSKENKSLQVTELNVIRKYN</sequence>
<dbReference type="InterPro" id="IPR029526">
    <property type="entry name" value="PGBD"/>
</dbReference>
<feature type="domain" description="PiggyBac transposable element-derived protein" evidence="1">
    <location>
        <begin position="1"/>
        <end position="151"/>
    </location>
</feature>
<keyword evidence="3" id="KW-1185">Reference proteome</keyword>
<name>A0ABQ9H7B5_9NEOP</name>
<protein>
    <recommendedName>
        <fullName evidence="1">PiggyBac transposable element-derived protein domain-containing protein</fullName>
    </recommendedName>
</protein>
<comment type="caution">
    <text evidence="2">The sequence shown here is derived from an EMBL/GenBank/DDBJ whole genome shotgun (WGS) entry which is preliminary data.</text>
</comment>
<evidence type="ECO:0000313" key="2">
    <source>
        <dbReference type="EMBL" id="KAJ8880116.1"/>
    </source>
</evidence>
<evidence type="ECO:0000259" key="1">
    <source>
        <dbReference type="Pfam" id="PF13843"/>
    </source>
</evidence>
<accession>A0ABQ9H7B5</accession>
<organism evidence="2 3">
    <name type="scientific">Dryococelus australis</name>
    <dbReference type="NCBI Taxonomy" id="614101"/>
    <lineage>
        <taxon>Eukaryota</taxon>
        <taxon>Metazoa</taxon>
        <taxon>Ecdysozoa</taxon>
        <taxon>Arthropoda</taxon>
        <taxon>Hexapoda</taxon>
        <taxon>Insecta</taxon>
        <taxon>Pterygota</taxon>
        <taxon>Neoptera</taxon>
        <taxon>Polyneoptera</taxon>
        <taxon>Phasmatodea</taxon>
        <taxon>Verophasmatodea</taxon>
        <taxon>Anareolatae</taxon>
        <taxon>Phasmatidae</taxon>
        <taxon>Eurycanthinae</taxon>
        <taxon>Dryococelus</taxon>
    </lineage>
</organism>
<dbReference type="PANTHER" id="PTHR47055">
    <property type="entry name" value="DDE_TNP_1_7 DOMAIN-CONTAINING PROTEIN"/>
    <property type="match status" value="1"/>
</dbReference>
<reference evidence="2 3" key="1">
    <citation type="submission" date="2023-02" db="EMBL/GenBank/DDBJ databases">
        <title>LHISI_Scaffold_Assembly.</title>
        <authorList>
            <person name="Stuart O.P."/>
            <person name="Cleave R."/>
            <person name="Magrath M.J.L."/>
            <person name="Mikheyev A.S."/>
        </authorList>
    </citation>
    <scope>NUCLEOTIDE SEQUENCE [LARGE SCALE GENOMIC DNA]</scope>
    <source>
        <strain evidence="2">Daus_M_001</strain>
        <tissue evidence="2">Leg muscle</tissue>
    </source>
</reference>
<dbReference type="InterPro" id="IPR052638">
    <property type="entry name" value="PiggyBac_TE-derived"/>
</dbReference>
<evidence type="ECO:0000313" key="3">
    <source>
        <dbReference type="Proteomes" id="UP001159363"/>
    </source>
</evidence>
<dbReference type="Proteomes" id="UP001159363">
    <property type="component" value="Chromosome 6"/>
</dbReference>
<dbReference type="Pfam" id="PF13843">
    <property type="entry name" value="DDE_Tnp_1_7"/>
    <property type="match status" value="1"/>
</dbReference>
<dbReference type="EMBL" id="JARBHB010000007">
    <property type="protein sequence ID" value="KAJ8880116.1"/>
    <property type="molecule type" value="Genomic_DNA"/>
</dbReference>
<proteinExistence type="predicted"/>